<gene>
    <name evidence="1" type="ORF">CEXT_615331</name>
</gene>
<evidence type="ECO:0000313" key="1">
    <source>
        <dbReference type="EMBL" id="GIY21201.1"/>
    </source>
</evidence>
<evidence type="ECO:0000313" key="2">
    <source>
        <dbReference type="Proteomes" id="UP001054945"/>
    </source>
</evidence>
<keyword evidence="2" id="KW-1185">Reference proteome</keyword>
<name>A0AAV4RKC0_CAEEX</name>
<dbReference type="Proteomes" id="UP001054945">
    <property type="component" value="Unassembled WGS sequence"/>
</dbReference>
<accession>A0AAV4RKC0</accession>
<reference evidence="1 2" key="1">
    <citation type="submission" date="2021-06" db="EMBL/GenBank/DDBJ databases">
        <title>Caerostris extrusa draft genome.</title>
        <authorList>
            <person name="Kono N."/>
            <person name="Arakawa K."/>
        </authorList>
    </citation>
    <scope>NUCLEOTIDE SEQUENCE [LARGE SCALE GENOMIC DNA]</scope>
</reference>
<proteinExistence type="predicted"/>
<comment type="caution">
    <text evidence="1">The sequence shown here is derived from an EMBL/GenBank/DDBJ whole genome shotgun (WGS) entry which is preliminary data.</text>
</comment>
<dbReference type="EMBL" id="BPLR01007985">
    <property type="protein sequence ID" value="GIY21201.1"/>
    <property type="molecule type" value="Genomic_DNA"/>
</dbReference>
<dbReference type="AlphaFoldDB" id="A0AAV4RKC0"/>
<protein>
    <submittedName>
        <fullName evidence="1">Uncharacterized protein</fullName>
    </submittedName>
</protein>
<organism evidence="1 2">
    <name type="scientific">Caerostris extrusa</name>
    <name type="common">Bark spider</name>
    <name type="synonym">Caerostris bankana</name>
    <dbReference type="NCBI Taxonomy" id="172846"/>
    <lineage>
        <taxon>Eukaryota</taxon>
        <taxon>Metazoa</taxon>
        <taxon>Ecdysozoa</taxon>
        <taxon>Arthropoda</taxon>
        <taxon>Chelicerata</taxon>
        <taxon>Arachnida</taxon>
        <taxon>Araneae</taxon>
        <taxon>Araneomorphae</taxon>
        <taxon>Entelegynae</taxon>
        <taxon>Araneoidea</taxon>
        <taxon>Araneidae</taxon>
        <taxon>Caerostris</taxon>
    </lineage>
</organism>
<sequence length="88" mass="9895">MIAFVFRALDCQDVHTGCRDMYFNSPGKGKTERNCLPGMRPARRTLWSCCGMRGSQAMAGEMSEHHRLDEGMWRIVGRLEEAVTSPGC</sequence>